<organism evidence="14 15">
    <name type="scientific">Caerostris darwini</name>
    <dbReference type="NCBI Taxonomy" id="1538125"/>
    <lineage>
        <taxon>Eukaryota</taxon>
        <taxon>Metazoa</taxon>
        <taxon>Ecdysozoa</taxon>
        <taxon>Arthropoda</taxon>
        <taxon>Chelicerata</taxon>
        <taxon>Arachnida</taxon>
        <taxon>Araneae</taxon>
        <taxon>Araneomorphae</taxon>
        <taxon>Entelegynae</taxon>
        <taxon>Araneoidea</taxon>
        <taxon>Araneidae</taxon>
        <taxon>Caerostris</taxon>
    </lineage>
</organism>
<dbReference type="FunFam" id="3.30.160.60:FF:001228">
    <property type="entry name" value="Zinc finger protein 236"/>
    <property type="match status" value="1"/>
</dbReference>
<dbReference type="PROSITE" id="PS00028">
    <property type="entry name" value="ZINC_FINGER_C2H2_1"/>
    <property type="match status" value="6"/>
</dbReference>
<keyword evidence="7" id="KW-0805">Transcription regulation</keyword>
<dbReference type="GO" id="GO:0000978">
    <property type="term" value="F:RNA polymerase II cis-regulatory region sequence-specific DNA binding"/>
    <property type="evidence" value="ECO:0007669"/>
    <property type="project" value="TreeGrafter"/>
</dbReference>
<reference evidence="14 15" key="1">
    <citation type="submission" date="2021-06" db="EMBL/GenBank/DDBJ databases">
        <title>Caerostris darwini draft genome.</title>
        <authorList>
            <person name="Kono N."/>
            <person name="Arakawa K."/>
        </authorList>
    </citation>
    <scope>NUCLEOTIDE SEQUENCE [LARGE SCALE GENOMIC DNA]</scope>
</reference>
<evidence type="ECO:0000256" key="7">
    <source>
        <dbReference type="ARBA" id="ARBA00023015"/>
    </source>
</evidence>
<feature type="domain" description="C2H2-type" evidence="13">
    <location>
        <begin position="306"/>
        <end position="333"/>
    </location>
</feature>
<feature type="domain" description="C2H2-type" evidence="13">
    <location>
        <begin position="334"/>
        <end position="361"/>
    </location>
</feature>
<comment type="similarity">
    <text evidence="2">Belongs to the krueppel C2H2-type zinc-finger protein family.</text>
</comment>
<evidence type="ECO:0000313" key="14">
    <source>
        <dbReference type="EMBL" id="GIY04826.1"/>
    </source>
</evidence>
<dbReference type="SUPFAM" id="SSF57667">
    <property type="entry name" value="beta-beta-alpha zinc fingers"/>
    <property type="match status" value="3"/>
</dbReference>
<keyword evidence="15" id="KW-1185">Reference proteome</keyword>
<evidence type="ECO:0000256" key="2">
    <source>
        <dbReference type="ARBA" id="ARBA00006991"/>
    </source>
</evidence>
<evidence type="ECO:0000256" key="12">
    <source>
        <dbReference type="SAM" id="MobiDB-lite"/>
    </source>
</evidence>
<dbReference type="Proteomes" id="UP001054837">
    <property type="component" value="Unassembled WGS sequence"/>
</dbReference>
<comment type="subcellular location">
    <subcellularLocation>
        <location evidence="1">Nucleus</location>
    </subcellularLocation>
</comment>
<dbReference type="FunFam" id="3.30.160.60:FF:001480">
    <property type="entry name" value="Si:cabz01071911.3"/>
    <property type="match status" value="1"/>
</dbReference>
<dbReference type="GO" id="GO:0008270">
    <property type="term" value="F:zinc ion binding"/>
    <property type="evidence" value="ECO:0007669"/>
    <property type="project" value="UniProtKB-KW"/>
</dbReference>
<dbReference type="EMBL" id="BPLQ01003982">
    <property type="protein sequence ID" value="GIY04826.1"/>
    <property type="molecule type" value="Genomic_DNA"/>
</dbReference>
<dbReference type="AlphaFoldDB" id="A0AAV4Q9R7"/>
<keyword evidence="6" id="KW-0862">Zinc</keyword>
<dbReference type="SMART" id="SM00355">
    <property type="entry name" value="ZnF_C2H2"/>
    <property type="match status" value="9"/>
</dbReference>
<feature type="region of interest" description="Disordered" evidence="12">
    <location>
        <begin position="359"/>
        <end position="396"/>
    </location>
</feature>
<keyword evidence="5 11" id="KW-0863">Zinc-finger</keyword>
<evidence type="ECO:0000259" key="13">
    <source>
        <dbReference type="PROSITE" id="PS50157"/>
    </source>
</evidence>
<keyword evidence="10" id="KW-0539">Nucleus</keyword>
<dbReference type="Gene3D" id="3.30.160.60">
    <property type="entry name" value="Classic Zinc Finger"/>
    <property type="match status" value="5"/>
</dbReference>
<evidence type="ECO:0000256" key="1">
    <source>
        <dbReference type="ARBA" id="ARBA00004123"/>
    </source>
</evidence>
<dbReference type="InterPro" id="IPR036236">
    <property type="entry name" value="Znf_C2H2_sf"/>
</dbReference>
<keyword evidence="9" id="KW-0804">Transcription</keyword>
<evidence type="ECO:0000256" key="5">
    <source>
        <dbReference type="ARBA" id="ARBA00022771"/>
    </source>
</evidence>
<keyword evidence="8" id="KW-0238">DNA-binding</keyword>
<comment type="caution">
    <text evidence="14">The sequence shown here is derived from an EMBL/GenBank/DDBJ whole genome shotgun (WGS) entry which is preliminary data.</text>
</comment>
<dbReference type="GO" id="GO:0005634">
    <property type="term" value="C:nucleus"/>
    <property type="evidence" value="ECO:0007669"/>
    <property type="project" value="UniProtKB-SubCell"/>
</dbReference>
<evidence type="ECO:0000256" key="8">
    <source>
        <dbReference type="ARBA" id="ARBA00023125"/>
    </source>
</evidence>
<name>A0AAV4Q9R7_9ARAC</name>
<evidence type="ECO:0000256" key="6">
    <source>
        <dbReference type="ARBA" id="ARBA00022833"/>
    </source>
</evidence>
<feature type="domain" description="C2H2-type" evidence="13">
    <location>
        <begin position="403"/>
        <end position="430"/>
    </location>
</feature>
<dbReference type="FunFam" id="3.30.160.60:FF:001557">
    <property type="entry name" value="Transcription factor E4F1"/>
    <property type="match status" value="1"/>
</dbReference>
<dbReference type="Pfam" id="PF00096">
    <property type="entry name" value="zf-C2H2"/>
    <property type="match status" value="4"/>
</dbReference>
<protein>
    <recommendedName>
        <fullName evidence="13">C2H2-type domain-containing protein</fullName>
    </recommendedName>
</protein>
<dbReference type="PANTHER" id="PTHR24393:SF15">
    <property type="entry name" value="IP01243P-RELATED"/>
    <property type="match status" value="1"/>
</dbReference>
<dbReference type="PANTHER" id="PTHR24393">
    <property type="entry name" value="ZINC FINGER PROTEIN"/>
    <property type="match status" value="1"/>
</dbReference>
<evidence type="ECO:0000256" key="11">
    <source>
        <dbReference type="PROSITE-ProRule" id="PRU00042"/>
    </source>
</evidence>
<proteinExistence type="inferred from homology"/>
<sequence length="479" mass="55241">MGTATLEISSDNEINENAHKPPEFYPCDDCGRMFTKLALRIHKRYCTENIEDCICFVCHLTRLRLRTGDIVAFNSSKNGQNDVYRKYLVDRLKQTLNENKVEDPPKKNSNNAEKRILPWNENISYLHISPKIDVSSENISEEKAIFNNNNTKYFLKSGHGCNSCSRKLFCNFCKEHVYWHLYGLHILRHTKKIEGDQIVCPECSALHSSAAYFLSHYYSHINLHPKDCTECHCRFSECVQLVSIILNPKKDRCYICLEVFENYAALVDHIKIHTELLLTCPVCDKVFRQVGNFTRHITAHSGQKPHKCPRCSKSFADPATLRNHLRVHTKETPYVCEKCNRGFSQVGNLKRHLALHVEKKINSEDDNSSDSNKEPPNKEPLPIIIPEEELPRKRQRKGPFQLHECEECGKKYAWAHDLSVHSRIHTGERPHKCDLCGKRFAQSGAVRIHKLRHHSLDKSCKELNSPDVSKGICIDSNDK</sequence>
<evidence type="ECO:0000256" key="4">
    <source>
        <dbReference type="ARBA" id="ARBA00022737"/>
    </source>
</evidence>
<gene>
    <name evidence="14" type="ORF">CDAR_318591</name>
</gene>
<feature type="domain" description="C2H2-type" evidence="13">
    <location>
        <begin position="278"/>
        <end position="305"/>
    </location>
</feature>
<dbReference type="FunFam" id="3.30.160.60:FF:000624">
    <property type="entry name" value="zinc finger protein 697"/>
    <property type="match status" value="1"/>
</dbReference>
<evidence type="ECO:0000313" key="15">
    <source>
        <dbReference type="Proteomes" id="UP001054837"/>
    </source>
</evidence>
<keyword evidence="3" id="KW-0479">Metal-binding</keyword>
<evidence type="ECO:0000256" key="3">
    <source>
        <dbReference type="ARBA" id="ARBA00022723"/>
    </source>
</evidence>
<dbReference type="GO" id="GO:0001228">
    <property type="term" value="F:DNA-binding transcription activator activity, RNA polymerase II-specific"/>
    <property type="evidence" value="ECO:0007669"/>
    <property type="project" value="TreeGrafter"/>
</dbReference>
<dbReference type="PROSITE" id="PS50157">
    <property type="entry name" value="ZINC_FINGER_C2H2_2"/>
    <property type="match status" value="5"/>
</dbReference>
<evidence type="ECO:0000256" key="10">
    <source>
        <dbReference type="ARBA" id="ARBA00023242"/>
    </source>
</evidence>
<evidence type="ECO:0000256" key="9">
    <source>
        <dbReference type="ARBA" id="ARBA00023163"/>
    </source>
</evidence>
<accession>A0AAV4Q9R7</accession>
<feature type="domain" description="C2H2-type" evidence="13">
    <location>
        <begin position="431"/>
        <end position="459"/>
    </location>
</feature>
<dbReference type="InterPro" id="IPR013087">
    <property type="entry name" value="Znf_C2H2_type"/>
</dbReference>
<keyword evidence="4" id="KW-0677">Repeat</keyword>